<evidence type="ECO:0000313" key="11">
    <source>
        <dbReference type="EMBL" id="CAG5111440.1"/>
    </source>
</evidence>
<dbReference type="SMART" id="SM00487">
    <property type="entry name" value="DEXDc"/>
    <property type="match status" value="1"/>
</dbReference>
<sequence length="478" mass="53818">MSVEDDDWATAVDIQEGLTKVEIQPTKPASTGKNSEQDEFTTSYGDEQTPTQGDQSFLRKVLRQKLVTTQSELEVQQRDPNSPLYSVRSFEELNLRPELLKGIYQMGFNRPSKIQETALPMLVSQQPQNLIAQSQSGTGKTAAFVLTMLSRIDTRDDTPQCLCLSPTFELALQTGKVVEAMGAAMPDLKICYALKGIRLGRGEKARGQIVIGTPGTTMDWTVKHKSIDPSTIKVFVLDEADVMIDTQGHKDQTIRIHKTLDKEKCQFLFFSATYDDEVMRFAEKIVPHANIIQLKREEETLTNIKQYQVHCRDMDQKYDALANIYATLSVGQAVIFCHTRNTAKWLAEKMHSDGYIVALLSGELDVSSRAKILKRFREGKERVLVTTNVCARGIDVEQVTLVVNFDLPMTKDRHADFETYIHRIGRTGRFGKSGVAINFVSDRHDEKIINKIGDHFCCSIPVLDAGDYDDLEDKLAEK</sequence>
<dbReference type="SUPFAM" id="SSF52540">
    <property type="entry name" value="P-loop containing nucleoside triphosphate hydrolases"/>
    <property type="match status" value="1"/>
</dbReference>
<evidence type="ECO:0000313" key="12">
    <source>
        <dbReference type="Proteomes" id="UP001158576"/>
    </source>
</evidence>
<keyword evidence="4" id="KW-0347">Helicase</keyword>
<evidence type="ECO:0000256" key="4">
    <source>
        <dbReference type="ARBA" id="ARBA00022806"/>
    </source>
</evidence>
<feature type="short sequence motif" description="Q motif" evidence="6">
    <location>
        <begin position="88"/>
        <end position="116"/>
    </location>
</feature>
<feature type="domain" description="Helicase C-terminal" evidence="9">
    <location>
        <begin position="313"/>
        <end position="476"/>
    </location>
</feature>
<dbReference type="EC" id="3.6.4.13" evidence="1"/>
<dbReference type="CDD" id="cd18787">
    <property type="entry name" value="SF2_C_DEAD"/>
    <property type="match status" value="1"/>
</dbReference>
<keyword evidence="3" id="KW-0378">Hydrolase</keyword>
<keyword evidence="5" id="KW-0067">ATP-binding</keyword>
<protein>
    <recommendedName>
        <fullName evidence="1">RNA helicase</fullName>
        <ecNumber evidence="1">3.6.4.13</ecNumber>
    </recommendedName>
</protein>
<dbReference type="InterPro" id="IPR014014">
    <property type="entry name" value="RNA_helicase_DEAD_Q_motif"/>
</dbReference>
<dbReference type="InterPro" id="IPR014001">
    <property type="entry name" value="Helicase_ATP-bd"/>
</dbReference>
<evidence type="ECO:0000259" key="10">
    <source>
        <dbReference type="PROSITE" id="PS51195"/>
    </source>
</evidence>
<evidence type="ECO:0000256" key="7">
    <source>
        <dbReference type="SAM" id="MobiDB-lite"/>
    </source>
</evidence>
<evidence type="ECO:0000256" key="3">
    <source>
        <dbReference type="ARBA" id="ARBA00022801"/>
    </source>
</evidence>
<proteinExistence type="predicted"/>
<dbReference type="Gene3D" id="3.40.50.300">
    <property type="entry name" value="P-loop containing nucleotide triphosphate hydrolases"/>
    <property type="match status" value="2"/>
</dbReference>
<dbReference type="InterPro" id="IPR011545">
    <property type="entry name" value="DEAD/DEAH_box_helicase_dom"/>
</dbReference>
<feature type="region of interest" description="Disordered" evidence="7">
    <location>
        <begin position="1"/>
        <end position="55"/>
    </location>
</feature>
<keyword evidence="12" id="KW-1185">Reference proteome</keyword>
<evidence type="ECO:0000256" key="2">
    <source>
        <dbReference type="ARBA" id="ARBA00022741"/>
    </source>
</evidence>
<evidence type="ECO:0000256" key="1">
    <source>
        <dbReference type="ARBA" id="ARBA00012552"/>
    </source>
</evidence>
<feature type="domain" description="Helicase ATP-binding" evidence="8">
    <location>
        <begin position="121"/>
        <end position="292"/>
    </location>
</feature>
<dbReference type="PANTHER" id="PTHR47958">
    <property type="entry name" value="ATP-DEPENDENT RNA HELICASE DBP3"/>
    <property type="match status" value="1"/>
</dbReference>
<evidence type="ECO:0000259" key="8">
    <source>
        <dbReference type="PROSITE" id="PS51192"/>
    </source>
</evidence>
<dbReference type="PROSITE" id="PS51192">
    <property type="entry name" value="HELICASE_ATP_BIND_1"/>
    <property type="match status" value="1"/>
</dbReference>
<organism evidence="11 12">
    <name type="scientific">Oikopleura dioica</name>
    <name type="common">Tunicate</name>
    <dbReference type="NCBI Taxonomy" id="34765"/>
    <lineage>
        <taxon>Eukaryota</taxon>
        <taxon>Metazoa</taxon>
        <taxon>Chordata</taxon>
        <taxon>Tunicata</taxon>
        <taxon>Appendicularia</taxon>
        <taxon>Copelata</taxon>
        <taxon>Oikopleuridae</taxon>
        <taxon>Oikopleura</taxon>
    </lineage>
</organism>
<evidence type="ECO:0000256" key="6">
    <source>
        <dbReference type="PROSITE-ProRule" id="PRU00552"/>
    </source>
</evidence>
<feature type="domain" description="DEAD-box RNA helicase Q" evidence="10">
    <location>
        <begin position="88"/>
        <end position="116"/>
    </location>
</feature>
<dbReference type="EMBL" id="OU015567">
    <property type="protein sequence ID" value="CAG5111440.1"/>
    <property type="molecule type" value="Genomic_DNA"/>
</dbReference>
<reference evidence="11 12" key="1">
    <citation type="submission" date="2021-04" db="EMBL/GenBank/DDBJ databases">
        <authorList>
            <person name="Bliznina A."/>
        </authorList>
    </citation>
    <scope>NUCLEOTIDE SEQUENCE [LARGE SCALE GENOMIC DNA]</scope>
</reference>
<gene>
    <name evidence="11" type="ORF">OKIOD_LOCUS14515</name>
</gene>
<accession>A0ABN7T0S9</accession>
<evidence type="ECO:0000259" key="9">
    <source>
        <dbReference type="PROSITE" id="PS51194"/>
    </source>
</evidence>
<feature type="compositionally biased region" description="Polar residues" evidence="7">
    <location>
        <begin position="27"/>
        <end position="55"/>
    </location>
</feature>
<dbReference type="PROSITE" id="PS51195">
    <property type="entry name" value="Q_MOTIF"/>
    <property type="match status" value="1"/>
</dbReference>
<dbReference type="PROSITE" id="PS51194">
    <property type="entry name" value="HELICASE_CTER"/>
    <property type="match status" value="1"/>
</dbReference>
<name>A0ABN7T0S9_OIKDI</name>
<evidence type="ECO:0000256" key="5">
    <source>
        <dbReference type="ARBA" id="ARBA00022840"/>
    </source>
</evidence>
<dbReference type="Proteomes" id="UP001158576">
    <property type="component" value="Chromosome 2"/>
</dbReference>
<dbReference type="SMART" id="SM00490">
    <property type="entry name" value="HELICc"/>
    <property type="match status" value="1"/>
</dbReference>
<dbReference type="Pfam" id="PF00271">
    <property type="entry name" value="Helicase_C"/>
    <property type="match status" value="1"/>
</dbReference>
<keyword evidence="2" id="KW-0547">Nucleotide-binding</keyword>
<dbReference type="InterPro" id="IPR027417">
    <property type="entry name" value="P-loop_NTPase"/>
</dbReference>
<dbReference type="InterPro" id="IPR001650">
    <property type="entry name" value="Helicase_C-like"/>
</dbReference>
<dbReference type="Pfam" id="PF00270">
    <property type="entry name" value="DEAD"/>
    <property type="match status" value="1"/>
</dbReference>